<dbReference type="SUPFAM" id="SSF53335">
    <property type="entry name" value="S-adenosyl-L-methionine-dependent methyltransferases"/>
    <property type="match status" value="1"/>
</dbReference>
<keyword evidence="3 6" id="KW-0489">Methyltransferase</keyword>
<dbReference type="GO" id="GO:0032259">
    <property type="term" value="P:methylation"/>
    <property type="evidence" value="ECO:0007669"/>
    <property type="project" value="UniProtKB-KW"/>
</dbReference>
<gene>
    <name evidence="6 7" type="primary">prmA</name>
    <name evidence="7" type="ORF">G3T16_11775</name>
</gene>
<dbReference type="CDD" id="cd02440">
    <property type="entry name" value="AdoMet_MTases"/>
    <property type="match status" value="1"/>
</dbReference>
<comment type="similarity">
    <text evidence="1 6">Belongs to the methyltransferase superfamily. PrmA family.</text>
</comment>
<evidence type="ECO:0000256" key="1">
    <source>
        <dbReference type="ARBA" id="ARBA00009741"/>
    </source>
</evidence>
<dbReference type="PANTHER" id="PTHR43648:SF1">
    <property type="entry name" value="ELECTRON TRANSFER FLAVOPROTEIN BETA SUBUNIT LYSINE METHYLTRANSFERASE"/>
    <property type="match status" value="1"/>
</dbReference>
<dbReference type="PANTHER" id="PTHR43648">
    <property type="entry name" value="ELECTRON TRANSFER FLAVOPROTEIN BETA SUBUNIT LYSINE METHYLTRANSFERASE"/>
    <property type="match status" value="1"/>
</dbReference>
<dbReference type="InterPro" id="IPR004498">
    <property type="entry name" value="Ribosomal_PrmA_MeTrfase"/>
</dbReference>
<keyword evidence="4 6" id="KW-0808">Transferase</keyword>
<dbReference type="RefSeq" id="WP_163495433.1">
    <property type="nucleotide sequence ID" value="NZ_CP048711.1"/>
</dbReference>
<keyword evidence="8" id="KW-1185">Reference proteome</keyword>
<comment type="subcellular location">
    <subcellularLocation>
        <location evidence="6">Cytoplasm</location>
    </subcellularLocation>
</comment>
<proteinExistence type="inferred from homology"/>
<dbReference type="HAMAP" id="MF_00735">
    <property type="entry name" value="Methyltr_PrmA"/>
    <property type="match status" value="1"/>
</dbReference>
<keyword evidence="2 6" id="KW-0963">Cytoplasm</keyword>
<protein>
    <recommendedName>
        <fullName evidence="6">Ribosomal protein L11 methyltransferase</fullName>
        <shortName evidence="6">L11 Mtase</shortName>
        <ecNumber evidence="6">2.1.1.-</ecNumber>
    </recommendedName>
</protein>
<feature type="binding site" evidence="6">
    <location>
        <position position="164"/>
    </location>
    <ligand>
        <name>S-adenosyl-L-methionine</name>
        <dbReference type="ChEBI" id="CHEBI:59789"/>
    </ligand>
</feature>
<dbReference type="InterPro" id="IPR029063">
    <property type="entry name" value="SAM-dependent_MTases_sf"/>
</dbReference>
<dbReference type="GO" id="GO:0005829">
    <property type="term" value="C:cytosol"/>
    <property type="evidence" value="ECO:0007669"/>
    <property type="project" value="TreeGrafter"/>
</dbReference>
<accession>A0A6C0U1V1</accession>
<dbReference type="KEGG" id="kim:G3T16_11775"/>
<evidence type="ECO:0000256" key="3">
    <source>
        <dbReference type="ARBA" id="ARBA00022603"/>
    </source>
</evidence>
<evidence type="ECO:0000256" key="4">
    <source>
        <dbReference type="ARBA" id="ARBA00022679"/>
    </source>
</evidence>
<dbReference type="NCBIfam" id="TIGR00406">
    <property type="entry name" value="prmA"/>
    <property type="match status" value="1"/>
</dbReference>
<dbReference type="EC" id="2.1.1.-" evidence="6"/>
<dbReference type="GO" id="GO:0016279">
    <property type="term" value="F:protein-lysine N-methyltransferase activity"/>
    <property type="evidence" value="ECO:0007669"/>
    <property type="project" value="TreeGrafter"/>
</dbReference>
<dbReference type="PIRSF" id="PIRSF000401">
    <property type="entry name" value="RPL11_MTase"/>
    <property type="match status" value="1"/>
</dbReference>
<evidence type="ECO:0000313" key="8">
    <source>
        <dbReference type="Proteomes" id="UP000477680"/>
    </source>
</evidence>
<evidence type="ECO:0000313" key="7">
    <source>
        <dbReference type="EMBL" id="QIB65996.1"/>
    </source>
</evidence>
<keyword evidence="5 6" id="KW-0949">S-adenosyl-L-methionine</keyword>
<dbReference type="Pfam" id="PF06325">
    <property type="entry name" value="PrmA"/>
    <property type="match status" value="1"/>
</dbReference>
<sequence>MSWLQLRLDTSPDQAAELEQQLLDSGALAVTMEDNADQPVLEPGVGETPLWQQTRLTGLYPADTDMSALLARFPATLLQGCNQRVEILEDKDWEREWIRHYQPMRFGRRLWVCPSWLEPPQPDAVNLLLDPGLAFGTGTHPTTALCLTELEQLPLAGCKVVDYGCGSGILAVAALKLGATSALGVDNDPQALVASRDNCERNGLPPSVLTVVAPGATALEQWRGQADVVVANILAGPLLELSGTLLALLRPGGTLLLSGLLQSQAAALCEHYTGRLPLEIAASREDWVCLRGSKPAR</sequence>
<name>A0A6C0U1V1_9GAMM</name>
<feature type="binding site" evidence="6">
    <location>
        <position position="232"/>
    </location>
    <ligand>
        <name>S-adenosyl-L-methionine</name>
        <dbReference type="ChEBI" id="CHEBI:59789"/>
    </ligand>
</feature>
<evidence type="ECO:0000256" key="5">
    <source>
        <dbReference type="ARBA" id="ARBA00022691"/>
    </source>
</evidence>
<organism evidence="7 8">
    <name type="scientific">Kineobactrum salinum</name>
    <dbReference type="NCBI Taxonomy" id="2708301"/>
    <lineage>
        <taxon>Bacteria</taxon>
        <taxon>Pseudomonadati</taxon>
        <taxon>Pseudomonadota</taxon>
        <taxon>Gammaproteobacteria</taxon>
        <taxon>Cellvibrionales</taxon>
        <taxon>Halieaceae</taxon>
        <taxon>Kineobactrum</taxon>
    </lineage>
</organism>
<dbReference type="Gene3D" id="3.40.50.150">
    <property type="entry name" value="Vaccinia Virus protein VP39"/>
    <property type="match status" value="1"/>
</dbReference>
<comment type="catalytic activity">
    <reaction evidence="6">
        <text>L-lysyl-[protein] + 3 S-adenosyl-L-methionine = N(6),N(6),N(6)-trimethyl-L-lysyl-[protein] + 3 S-adenosyl-L-homocysteine + 3 H(+)</text>
        <dbReference type="Rhea" id="RHEA:54192"/>
        <dbReference type="Rhea" id="RHEA-COMP:9752"/>
        <dbReference type="Rhea" id="RHEA-COMP:13826"/>
        <dbReference type="ChEBI" id="CHEBI:15378"/>
        <dbReference type="ChEBI" id="CHEBI:29969"/>
        <dbReference type="ChEBI" id="CHEBI:57856"/>
        <dbReference type="ChEBI" id="CHEBI:59789"/>
        <dbReference type="ChEBI" id="CHEBI:61961"/>
    </reaction>
</comment>
<dbReference type="Proteomes" id="UP000477680">
    <property type="component" value="Chromosome"/>
</dbReference>
<evidence type="ECO:0000256" key="2">
    <source>
        <dbReference type="ARBA" id="ARBA00022490"/>
    </source>
</evidence>
<dbReference type="GO" id="GO:0005840">
    <property type="term" value="C:ribosome"/>
    <property type="evidence" value="ECO:0007669"/>
    <property type="project" value="UniProtKB-KW"/>
</dbReference>
<dbReference type="AlphaFoldDB" id="A0A6C0U1V1"/>
<dbReference type="EMBL" id="CP048711">
    <property type="protein sequence ID" value="QIB65996.1"/>
    <property type="molecule type" value="Genomic_DNA"/>
</dbReference>
<dbReference type="InterPro" id="IPR050078">
    <property type="entry name" value="Ribosomal_L11_MeTrfase_PrmA"/>
</dbReference>
<keyword evidence="7" id="KW-0689">Ribosomal protein</keyword>
<reference evidence="7 8" key="1">
    <citation type="submission" date="2020-02" db="EMBL/GenBank/DDBJ databases">
        <title>Genome sequencing for Kineobactrum sp. M2.</title>
        <authorList>
            <person name="Park S.-J."/>
        </authorList>
    </citation>
    <scope>NUCLEOTIDE SEQUENCE [LARGE SCALE GENOMIC DNA]</scope>
    <source>
        <strain evidence="7 8">M2</strain>
    </source>
</reference>
<keyword evidence="7" id="KW-0687">Ribonucleoprotein</keyword>
<evidence type="ECO:0000256" key="6">
    <source>
        <dbReference type="HAMAP-Rule" id="MF_00735"/>
    </source>
</evidence>
<feature type="binding site" evidence="6">
    <location>
        <position position="186"/>
    </location>
    <ligand>
        <name>S-adenosyl-L-methionine</name>
        <dbReference type="ChEBI" id="CHEBI:59789"/>
    </ligand>
</feature>
<comment type="function">
    <text evidence="6">Methylates ribosomal protein L11.</text>
</comment>
<feature type="binding site" evidence="6">
    <location>
        <position position="143"/>
    </location>
    <ligand>
        <name>S-adenosyl-L-methionine</name>
        <dbReference type="ChEBI" id="CHEBI:59789"/>
    </ligand>
</feature>